<keyword evidence="1" id="KW-0677">Repeat</keyword>
<dbReference type="InterPro" id="IPR027417">
    <property type="entry name" value="P-loop_NTPase"/>
</dbReference>
<dbReference type="Proteomes" id="UP000298030">
    <property type="component" value="Unassembled WGS sequence"/>
</dbReference>
<dbReference type="PANTHER" id="PTHR10039:SF14">
    <property type="entry name" value="NACHT DOMAIN-CONTAINING PROTEIN"/>
    <property type="match status" value="1"/>
</dbReference>
<feature type="domain" description="Nephrocystin 3-like N-terminal" evidence="2">
    <location>
        <begin position="89"/>
        <end position="257"/>
    </location>
</feature>
<dbReference type="Pfam" id="PF24883">
    <property type="entry name" value="NPHP3_N"/>
    <property type="match status" value="1"/>
</dbReference>
<sequence length="913" mass="101858">MSSTSSNDSLPPEGSTQFNLGGSFYASAHGFRIGQQNNIVNHHYGAADTDIVSSLRPIPDASYTRNRKLSPPDSTCLPGTRDEFIKKINVWADKNVFLSARHVMWIHGYVGCGKSSLSQAVAERYAEKERLLGSFFFFRGAGDRSSLVRFAATMACQLAAAIPETVPYIEKALRTHPGLLASCTVDVQFQRLIYDPLIKATRLDFRKSARLHNPYIIVLDGLDECDDREGIAMFIEHMLLFFKKNPRVPLRFFITSRVEEHLRTRLQSDQVYMLNLVDNTSFEDVAAVADATFALAAKHDRVIQAYGKNWPSPEDRRRLAEHADGSLIFMSAILKFVLGPSEDGLTPMQRLPLALDIDAGLDGFYTQTLSRSESLPHFFDIIATMMLFLEPPSVLEIANAICVPSFEVVRVLVNLHAILQVPGDNETPVTICHTSLRDFLDSEERSGRFYVSTALRDRVYGRIFARGEDNPHFFDIIVTILFSEEPLSVLQVADLAAVQVSDVSKALSSLAPIFRPPSGDAPTIILPAPIRDFLRTESRSGRFFASQVYQERIAYACFELVSQPLCRPAAAYAHMYALDHLRSFLGTIPKEEGGAQRAAVLSKLRELFSTTIVDVVLAVLVAMDQASHGLPYPAWSMTMLGQALHSRVDPDHSKLVAAALQFLSPSNPYRPLTSVLPDVVSDLSRKASWDDVRSVVQTVFILATQNASPSLDPWNWRPVLSLLQSLFDLHEGSLLFACHLINFTLDLKREARRPPSIKGVSDDSIVDTTLDDLYFRVLAFSETLPHFDRIISTVSLLEVPFTICQLCDFLSIPISTIRDVLIRLRGVVHVPMDNITDVTFSSSLRHFLRDETRAGSFFAGPLSHADMARRCLEILGQGPRVGSSHPRSIAAYAHAYHFYHQKMSERILRRGTA</sequence>
<dbReference type="OrthoDB" id="4760524at2759"/>
<proteinExistence type="predicted"/>
<dbReference type="Gene3D" id="3.40.50.300">
    <property type="entry name" value="P-loop containing nucleotide triphosphate hydrolases"/>
    <property type="match status" value="1"/>
</dbReference>
<dbReference type="EMBL" id="QPFP01000061">
    <property type="protein sequence ID" value="TEB24998.1"/>
    <property type="molecule type" value="Genomic_DNA"/>
</dbReference>
<dbReference type="InterPro" id="IPR056884">
    <property type="entry name" value="NPHP3-like_N"/>
</dbReference>
<dbReference type="SUPFAM" id="SSF52540">
    <property type="entry name" value="P-loop containing nucleoside triphosphate hydrolases"/>
    <property type="match status" value="1"/>
</dbReference>
<dbReference type="AlphaFoldDB" id="A0A4Y7STM0"/>
<evidence type="ECO:0000313" key="3">
    <source>
        <dbReference type="EMBL" id="TEB24998.1"/>
    </source>
</evidence>
<comment type="caution">
    <text evidence="3">The sequence shown here is derived from an EMBL/GenBank/DDBJ whole genome shotgun (WGS) entry which is preliminary data.</text>
</comment>
<organism evidence="3 4">
    <name type="scientific">Coprinellus micaceus</name>
    <name type="common">Glistening ink-cap mushroom</name>
    <name type="synonym">Coprinus micaceus</name>
    <dbReference type="NCBI Taxonomy" id="71717"/>
    <lineage>
        <taxon>Eukaryota</taxon>
        <taxon>Fungi</taxon>
        <taxon>Dikarya</taxon>
        <taxon>Basidiomycota</taxon>
        <taxon>Agaricomycotina</taxon>
        <taxon>Agaricomycetes</taxon>
        <taxon>Agaricomycetidae</taxon>
        <taxon>Agaricales</taxon>
        <taxon>Agaricineae</taxon>
        <taxon>Psathyrellaceae</taxon>
        <taxon>Coprinellus</taxon>
    </lineage>
</organism>
<name>A0A4Y7STM0_COPMI</name>
<gene>
    <name evidence="3" type="ORF">FA13DRAFT_1738810</name>
</gene>
<evidence type="ECO:0000256" key="1">
    <source>
        <dbReference type="ARBA" id="ARBA00022737"/>
    </source>
</evidence>
<reference evidence="3 4" key="1">
    <citation type="journal article" date="2019" name="Nat. Ecol. Evol.">
        <title>Megaphylogeny resolves global patterns of mushroom evolution.</title>
        <authorList>
            <person name="Varga T."/>
            <person name="Krizsan K."/>
            <person name="Foldi C."/>
            <person name="Dima B."/>
            <person name="Sanchez-Garcia M."/>
            <person name="Sanchez-Ramirez S."/>
            <person name="Szollosi G.J."/>
            <person name="Szarkandi J.G."/>
            <person name="Papp V."/>
            <person name="Albert L."/>
            <person name="Andreopoulos W."/>
            <person name="Angelini C."/>
            <person name="Antonin V."/>
            <person name="Barry K.W."/>
            <person name="Bougher N.L."/>
            <person name="Buchanan P."/>
            <person name="Buyck B."/>
            <person name="Bense V."/>
            <person name="Catcheside P."/>
            <person name="Chovatia M."/>
            <person name="Cooper J."/>
            <person name="Damon W."/>
            <person name="Desjardin D."/>
            <person name="Finy P."/>
            <person name="Geml J."/>
            <person name="Haridas S."/>
            <person name="Hughes K."/>
            <person name="Justo A."/>
            <person name="Karasinski D."/>
            <person name="Kautmanova I."/>
            <person name="Kiss B."/>
            <person name="Kocsube S."/>
            <person name="Kotiranta H."/>
            <person name="LaButti K.M."/>
            <person name="Lechner B.E."/>
            <person name="Liimatainen K."/>
            <person name="Lipzen A."/>
            <person name="Lukacs Z."/>
            <person name="Mihaltcheva S."/>
            <person name="Morgado L.N."/>
            <person name="Niskanen T."/>
            <person name="Noordeloos M.E."/>
            <person name="Ohm R.A."/>
            <person name="Ortiz-Santana B."/>
            <person name="Ovrebo C."/>
            <person name="Racz N."/>
            <person name="Riley R."/>
            <person name="Savchenko A."/>
            <person name="Shiryaev A."/>
            <person name="Soop K."/>
            <person name="Spirin V."/>
            <person name="Szebenyi C."/>
            <person name="Tomsovsky M."/>
            <person name="Tulloss R.E."/>
            <person name="Uehling J."/>
            <person name="Grigoriev I.V."/>
            <person name="Vagvolgyi C."/>
            <person name="Papp T."/>
            <person name="Martin F.M."/>
            <person name="Miettinen O."/>
            <person name="Hibbett D.S."/>
            <person name="Nagy L.G."/>
        </authorList>
    </citation>
    <scope>NUCLEOTIDE SEQUENCE [LARGE SCALE GENOMIC DNA]</scope>
    <source>
        <strain evidence="3 4">FP101781</strain>
    </source>
</reference>
<dbReference type="PANTHER" id="PTHR10039">
    <property type="entry name" value="AMELOGENIN"/>
    <property type="match status" value="1"/>
</dbReference>
<keyword evidence="4" id="KW-1185">Reference proteome</keyword>
<evidence type="ECO:0000259" key="2">
    <source>
        <dbReference type="Pfam" id="PF24883"/>
    </source>
</evidence>
<evidence type="ECO:0000313" key="4">
    <source>
        <dbReference type="Proteomes" id="UP000298030"/>
    </source>
</evidence>
<protein>
    <recommendedName>
        <fullName evidence="2">Nephrocystin 3-like N-terminal domain-containing protein</fullName>
    </recommendedName>
</protein>
<accession>A0A4Y7STM0</accession>